<reference evidence="12 13" key="1">
    <citation type="submission" date="2017-03" db="EMBL/GenBank/DDBJ databases">
        <title>Genomes of endolithic fungi from Antarctica.</title>
        <authorList>
            <person name="Coleine C."/>
            <person name="Masonjones S."/>
            <person name="Stajich J.E."/>
        </authorList>
    </citation>
    <scope>NUCLEOTIDE SEQUENCE [LARGE SCALE GENOMIC DNA]</scope>
    <source>
        <strain evidence="12 13">CCFEE 6314</strain>
    </source>
</reference>
<dbReference type="GO" id="GO:0005777">
    <property type="term" value="C:peroxisome"/>
    <property type="evidence" value="ECO:0007669"/>
    <property type="project" value="UniProtKB-SubCell"/>
</dbReference>
<evidence type="ECO:0000256" key="9">
    <source>
        <dbReference type="ARBA" id="ARBA00032316"/>
    </source>
</evidence>
<dbReference type="FunFam" id="3.40.47.10:FF:000016">
    <property type="entry name" value="Non-specific lipid-transfer protein"/>
    <property type="match status" value="1"/>
</dbReference>
<evidence type="ECO:0000256" key="8">
    <source>
        <dbReference type="ARBA" id="ARBA00023140"/>
    </source>
</evidence>
<sequence length="460" mass="50234">MPRQPAAAYVLGVGMTKFIKPRGKVDYTELGFEAGIKAMLDAHINYDDVDQGIACYVYGDSTCGQRVFYQFGMTSIPIYNVNNNCSTGSTGLNMARQMIAFGASDCVLIVGFEKMFPGSLKDFWTDREPPMGTTGKMVSENFGLRSDAPGTAQLFGNAAREYINKYGANADDFVEIARINHKHSQNNPYAQFQDVHTLEDIKNSTMIYEPLTRLQCCPTSDGAAAVVLVSQDFLDKRPHLKSQAVQIMGQHLATDPPQLFSKSAIDLVGYHMTEIAAREAFKQAGITPNDVSVVELHDCFSPNEMFLLNSIGLAPIGKAHELVREGGITYGGKYLINPSGGLISKGHPLGATGLAQCAELVWQLRGWANNRLVQDTETRYALQQNLGLGGASVVTIYQRADGQRMTPVADADVARLTGLGYNPAVQAKGFTETDVARTVSKKHFSSYALQDIQEKVQARF</sequence>
<dbReference type="Pfam" id="PF22691">
    <property type="entry name" value="Thiolase_C_1"/>
    <property type="match status" value="1"/>
</dbReference>
<dbReference type="SUPFAM" id="SSF53901">
    <property type="entry name" value="Thiolase-like"/>
    <property type="match status" value="2"/>
</dbReference>
<dbReference type="OrthoDB" id="542135at2759"/>
<dbReference type="InterPro" id="IPR016039">
    <property type="entry name" value="Thiolase-like"/>
</dbReference>
<dbReference type="NCBIfam" id="NF006102">
    <property type="entry name" value="PRK08256.1"/>
    <property type="match status" value="1"/>
</dbReference>
<keyword evidence="8" id="KW-0576">Peroxisome</keyword>
<keyword evidence="4" id="KW-0808">Transferase</keyword>
<evidence type="ECO:0000256" key="7">
    <source>
        <dbReference type="ARBA" id="ARBA00023121"/>
    </source>
</evidence>
<evidence type="ECO:0000256" key="5">
    <source>
        <dbReference type="ARBA" id="ARBA00022958"/>
    </source>
</evidence>
<dbReference type="GO" id="GO:0016747">
    <property type="term" value="F:acyltransferase activity, transferring groups other than amino-acyl groups"/>
    <property type="evidence" value="ECO:0007669"/>
    <property type="project" value="InterPro"/>
</dbReference>
<keyword evidence="6" id="KW-0445">Lipid transport</keyword>
<feature type="domain" description="Thiolase N-terminal" evidence="10">
    <location>
        <begin position="10"/>
        <end position="231"/>
    </location>
</feature>
<evidence type="ECO:0000313" key="13">
    <source>
        <dbReference type="Proteomes" id="UP000288859"/>
    </source>
</evidence>
<keyword evidence="5" id="KW-0630">Potassium</keyword>
<dbReference type="EC" id="2.3.1.176" evidence="2"/>
<evidence type="ECO:0000256" key="3">
    <source>
        <dbReference type="ARBA" id="ARBA00022448"/>
    </source>
</evidence>
<comment type="subcellular location">
    <subcellularLocation>
        <location evidence="1">Peroxisome</location>
    </subcellularLocation>
</comment>
<dbReference type="InterPro" id="IPR020615">
    <property type="entry name" value="Thiolase_acyl_enz_int_AS"/>
</dbReference>
<dbReference type="Gene3D" id="3.40.47.10">
    <property type="match status" value="1"/>
</dbReference>
<dbReference type="GO" id="GO:0006869">
    <property type="term" value="P:lipid transport"/>
    <property type="evidence" value="ECO:0007669"/>
    <property type="project" value="UniProtKB-KW"/>
</dbReference>
<organism evidence="12 13">
    <name type="scientific">Exophiala mesophila</name>
    <name type="common">Black yeast-like fungus</name>
    <dbReference type="NCBI Taxonomy" id="212818"/>
    <lineage>
        <taxon>Eukaryota</taxon>
        <taxon>Fungi</taxon>
        <taxon>Dikarya</taxon>
        <taxon>Ascomycota</taxon>
        <taxon>Pezizomycotina</taxon>
        <taxon>Eurotiomycetes</taxon>
        <taxon>Chaetothyriomycetidae</taxon>
        <taxon>Chaetothyriales</taxon>
        <taxon>Herpotrichiellaceae</taxon>
        <taxon>Exophiala</taxon>
    </lineage>
</organism>
<dbReference type="GO" id="GO:0008289">
    <property type="term" value="F:lipid binding"/>
    <property type="evidence" value="ECO:0007669"/>
    <property type="project" value="UniProtKB-KW"/>
</dbReference>
<dbReference type="CDD" id="cd00829">
    <property type="entry name" value="SCP-x_thiolase"/>
    <property type="match status" value="1"/>
</dbReference>
<evidence type="ECO:0000256" key="6">
    <source>
        <dbReference type="ARBA" id="ARBA00023055"/>
    </source>
</evidence>
<keyword evidence="7" id="KW-0446">Lipid-binding</keyword>
<evidence type="ECO:0000259" key="11">
    <source>
        <dbReference type="Pfam" id="PF22691"/>
    </source>
</evidence>
<evidence type="ECO:0000256" key="4">
    <source>
        <dbReference type="ARBA" id="ARBA00022679"/>
    </source>
</evidence>
<dbReference type="PANTHER" id="PTHR42870:SF1">
    <property type="entry name" value="NON-SPECIFIC LIPID-TRANSFER PROTEIN-LIKE 2"/>
    <property type="match status" value="1"/>
</dbReference>
<dbReference type="Proteomes" id="UP000288859">
    <property type="component" value="Unassembled WGS sequence"/>
</dbReference>
<dbReference type="InterPro" id="IPR020613">
    <property type="entry name" value="Thiolase_CS"/>
</dbReference>
<evidence type="ECO:0000313" key="12">
    <source>
        <dbReference type="EMBL" id="RVX70014.1"/>
    </source>
</evidence>
<comment type="caution">
    <text evidence="12">The sequence shown here is derived from an EMBL/GenBank/DDBJ whole genome shotgun (WGS) entry which is preliminary data.</text>
</comment>
<dbReference type="InterPro" id="IPR020616">
    <property type="entry name" value="Thiolase_N"/>
</dbReference>
<evidence type="ECO:0000259" key="10">
    <source>
        <dbReference type="Pfam" id="PF00108"/>
    </source>
</evidence>
<proteinExistence type="predicted"/>
<dbReference type="Pfam" id="PF00108">
    <property type="entry name" value="Thiolase_N"/>
    <property type="match status" value="1"/>
</dbReference>
<name>A0A438N3A9_EXOME</name>
<dbReference type="AlphaFoldDB" id="A0A438N3A9"/>
<dbReference type="VEuPathDB" id="FungiDB:PV10_08709"/>
<gene>
    <name evidence="12" type="ORF">B0A52_06185</name>
</gene>
<evidence type="ECO:0000256" key="2">
    <source>
        <dbReference type="ARBA" id="ARBA00012352"/>
    </source>
</evidence>
<keyword evidence="3" id="KW-0813">Transport</keyword>
<evidence type="ECO:0000256" key="1">
    <source>
        <dbReference type="ARBA" id="ARBA00004275"/>
    </source>
</evidence>
<feature type="domain" description="Thiolase C-terminal" evidence="11">
    <location>
        <begin position="266"/>
        <end position="396"/>
    </location>
</feature>
<dbReference type="InterPro" id="IPR055140">
    <property type="entry name" value="Thiolase_C_2"/>
</dbReference>
<protein>
    <recommendedName>
        <fullName evidence="2">propanoyl-CoA C-acyltransferase</fullName>
        <ecNumber evidence="2">2.3.1.176</ecNumber>
    </recommendedName>
    <alternativeName>
        <fullName evidence="9">Propanoyl-CoA C-acyltransferase</fullName>
    </alternativeName>
</protein>
<dbReference type="EMBL" id="NAJM01000025">
    <property type="protein sequence ID" value="RVX70014.1"/>
    <property type="molecule type" value="Genomic_DNA"/>
</dbReference>
<dbReference type="PROSITE" id="PS00737">
    <property type="entry name" value="THIOLASE_2"/>
    <property type="match status" value="1"/>
</dbReference>
<accession>A0A438N3A9</accession>
<dbReference type="PROSITE" id="PS00098">
    <property type="entry name" value="THIOLASE_1"/>
    <property type="match status" value="1"/>
</dbReference>
<dbReference type="PANTHER" id="PTHR42870">
    <property type="entry name" value="ACETYL-COA C-ACETYLTRANSFERASE"/>
    <property type="match status" value="1"/>
</dbReference>